<evidence type="ECO:0000256" key="8">
    <source>
        <dbReference type="ARBA" id="ARBA00023136"/>
    </source>
</evidence>
<evidence type="ECO:0000313" key="12">
    <source>
        <dbReference type="EMBL" id="KNC83299.1"/>
    </source>
</evidence>
<dbReference type="RefSeq" id="XP_014157201.1">
    <property type="nucleotide sequence ID" value="XM_014301726.1"/>
</dbReference>
<dbReference type="EMBL" id="KQ241845">
    <property type="protein sequence ID" value="KNC83299.1"/>
    <property type="molecule type" value="Genomic_DNA"/>
</dbReference>
<feature type="domain" description="Protein O-mannosyl-transferase C-terminal four TM" evidence="11">
    <location>
        <begin position="286"/>
        <end position="485"/>
    </location>
</feature>
<dbReference type="eggNOG" id="KOG3359">
    <property type="taxonomic scope" value="Eukaryota"/>
</dbReference>
<feature type="transmembrane region" description="Helical" evidence="9">
    <location>
        <begin position="123"/>
        <end position="142"/>
    </location>
</feature>
<keyword evidence="13" id="KW-1185">Reference proteome</keyword>
<feature type="transmembrane region" description="Helical" evidence="9">
    <location>
        <begin position="154"/>
        <end position="173"/>
    </location>
</feature>
<dbReference type="InterPro" id="IPR003342">
    <property type="entry name" value="ArnT-like_N"/>
</dbReference>
<keyword evidence="4" id="KW-0328">Glycosyltransferase</keyword>
<comment type="subcellular location">
    <subcellularLocation>
        <location evidence="1">Endomembrane system</location>
        <topology evidence="1">Multi-pass membrane protein</topology>
    </subcellularLocation>
</comment>
<keyword evidence="5" id="KW-0808">Transferase</keyword>
<protein>
    <submittedName>
        <fullName evidence="12">Uncharacterized protein</fullName>
    </submittedName>
</protein>
<dbReference type="STRING" id="667725.A0A0L0G360"/>
<evidence type="ECO:0000259" key="11">
    <source>
        <dbReference type="Pfam" id="PF16192"/>
    </source>
</evidence>
<dbReference type="GO" id="GO:0016020">
    <property type="term" value="C:membrane"/>
    <property type="evidence" value="ECO:0007669"/>
    <property type="project" value="InterPro"/>
</dbReference>
<dbReference type="Pfam" id="PF02366">
    <property type="entry name" value="PMT"/>
    <property type="match status" value="1"/>
</dbReference>
<evidence type="ECO:0000256" key="3">
    <source>
        <dbReference type="ARBA" id="ARBA00007222"/>
    </source>
</evidence>
<accession>A0A0L0G360</accession>
<feature type="transmembrane region" description="Helical" evidence="9">
    <location>
        <begin position="217"/>
        <end position="244"/>
    </location>
</feature>
<evidence type="ECO:0000256" key="4">
    <source>
        <dbReference type="ARBA" id="ARBA00022676"/>
    </source>
</evidence>
<evidence type="ECO:0000313" key="13">
    <source>
        <dbReference type="Proteomes" id="UP000054560"/>
    </source>
</evidence>
<comment type="similarity">
    <text evidence="3">Belongs to the glycosyltransferase 39 family.</text>
</comment>
<dbReference type="PANTHER" id="PTHR10050">
    <property type="entry name" value="DOLICHYL-PHOSPHATE-MANNOSE--PROTEIN MANNOSYLTRANSFERASE"/>
    <property type="match status" value="1"/>
</dbReference>
<comment type="pathway">
    <text evidence="2">Protein modification; protein glycosylation.</text>
</comment>
<feature type="transmembrane region" description="Helical" evidence="9">
    <location>
        <begin position="6"/>
        <end position="22"/>
    </location>
</feature>
<evidence type="ECO:0000256" key="2">
    <source>
        <dbReference type="ARBA" id="ARBA00004922"/>
    </source>
</evidence>
<dbReference type="UniPathway" id="UPA00378"/>
<feature type="transmembrane region" description="Helical" evidence="9">
    <location>
        <begin position="340"/>
        <end position="358"/>
    </location>
</feature>
<evidence type="ECO:0000256" key="9">
    <source>
        <dbReference type="SAM" id="Phobius"/>
    </source>
</evidence>
<evidence type="ECO:0000256" key="7">
    <source>
        <dbReference type="ARBA" id="ARBA00022989"/>
    </source>
</evidence>
<dbReference type="Proteomes" id="UP000054560">
    <property type="component" value="Unassembled WGS sequence"/>
</dbReference>
<evidence type="ECO:0000259" key="10">
    <source>
        <dbReference type="Pfam" id="PF02366"/>
    </source>
</evidence>
<evidence type="ECO:0000256" key="6">
    <source>
        <dbReference type="ARBA" id="ARBA00022692"/>
    </source>
</evidence>
<dbReference type="InterPro" id="IPR027005">
    <property type="entry name" value="PMT-like"/>
</dbReference>
<dbReference type="Pfam" id="PF16192">
    <property type="entry name" value="PMT_4TMC"/>
    <property type="match status" value="1"/>
</dbReference>
<dbReference type="GO" id="GO:0006493">
    <property type="term" value="P:protein O-linked glycosylation"/>
    <property type="evidence" value="ECO:0007669"/>
    <property type="project" value="InterPro"/>
</dbReference>
<feature type="transmembrane region" description="Helical" evidence="9">
    <location>
        <begin position="92"/>
        <end position="111"/>
    </location>
</feature>
<feature type="domain" description="ArnT-like N-terminal" evidence="10">
    <location>
        <begin position="8"/>
        <end position="244"/>
    </location>
</feature>
<gene>
    <name evidence="12" type="ORF">SARC_04443</name>
</gene>
<evidence type="ECO:0000256" key="5">
    <source>
        <dbReference type="ARBA" id="ARBA00022679"/>
    </source>
</evidence>
<dbReference type="AlphaFoldDB" id="A0A0L0G360"/>
<organism evidence="12 13">
    <name type="scientific">Sphaeroforma arctica JP610</name>
    <dbReference type="NCBI Taxonomy" id="667725"/>
    <lineage>
        <taxon>Eukaryota</taxon>
        <taxon>Ichthyosporea</taxon>
        <taxon>Ichthyophonida</taxon>
        <taxon>Sphaeroforma</taxon>
    </lineage>
</organism>
<keyword evidence="6 9" id="KW-0812">Transmembrane</keyword>
<dbReference type="GeneID" id="25904947"/>
<feature type="transmembrane region" description="Helical" evidence="9">
    <location>
        <begin position="414"/>
        <end position="433"/>
    </location>
</feature>
<dbReference type="GO" id="GO:0000030">
    <property type="term" value="F:mannosyltransferase activity"/>
    <property type="evidence" value="ECO:0007669"/>
    <property type="project" value="InterPro"/>
</dbReference>
<reference evidence="12 13" key="1">
    <citation type="submission" date="2011-02" db="EMBL/GenBank/DDBJ databases">
        <title>The Genome Sequence of Sphaeroforma arctica JP610.</title>
        <authorList>
            <consortium name="The Broad Institute Genome Sequencing Platform"/>
            <person name="Russ C."/>
            <person name="Cuomo C."/>
            <person name="Young S.K."/>
            <person name="Zeng Q."/>
            <person name="Gargeya S."/>
            <person name="Alvarado L."/>
            <person name="Berlin A."/>
            <person name="Chapman S.B."/>
            <person name="Chen Z."/>
            <person name="Freedman E."/>
            <person name="Gellesch M."/>
            <person name="Goldberg J."/>
            <person name="Griggs A."/>
            <person name="Gujja S."/>
            <person name="Heilman E."/>
            <person name="Heiman D."/>
            <person name="Howarth C."/>
            <person name="Mehta T."/>
            <person name="Neiman D."/>
            <person name="Pearson M."/>
            <person name="Roberts A."/>
            <person name="Saif S."/>
            <person name="Shea T."/>
            <person name="Shenoy N."/>
            <person name="Sisk P."/>
            <person name="Stolte C."/>
            <person name="Sykes S."/>
            <person name="White J."/>
            <person name="Yandava C."/>
            <person name="Burger G."/>
            <person name="Gray M.W."/>
            <person name="Holland P.W.H."/>
            <person name="King N."/>
            <person name="Lang F.B.F."/>
            <person name="Roger A.J."/>
            <person name="Ruiz-Trillo I."/>
            <person name="Haas B."/>
            <person name="Nusbaum C."/>
            <person name="Birren B."/>
        </authorList>
    </citation>
    <scope>NUCLEOTIDE SEQUENCE [LARGE SCALE GENOMIC DNA]</scope>
    <source>
        <strain evidence="12 13">JP610</strain>
    </source>
</reference>
<evidence type="ECO:0000256" key="1">
    <source>
        <dbReference type="ARBA" id="ARBA00004127"/>
    </source>
</evidence>
<keyword evidence="8 9" id="KW-0472">Membrane</keyword>
<feature type="transmembrane region" description="Helical" evidence="9">
    <location>
        <begin position="66"/>
        <end position="86"/>
    </location>
</feature>
<feature type="transmembrane region" description="Helical" evidence="9">
    <location>
        <begin position="445"/>
        <end position="462"/>
    </location>
</feature>
<sequence>MSECGAYVNVIVHFLGFALNYVNREYFFDIHPPLGKFILAISTYFTDFDREFKADKIGRKYEDRPFVVIRSTHAVFSAMMVPLPYLTLRAIGATRATSLLAGCMVLFDGCLISNGRSIFMDSFLWFFLALSIFASVQFWNLSQKIFAKYDAPGIQWYFWCILTGLALGCTLSVKWTGLGVVGVIGLRQLFTFFDHGYQYYLTEKGTPRSEQLRRSTLFHLLAGIIMLVLLISVYVALFALHFIIANHTGPGVEWHAGDTPYMQTFIGSEEYVEMDPRFVADQPSTLTKVWNIHKTMFDANRGIDKDHPWASRWFTWPFMIKGLMFWTEKNHMVYQLGNPLVWWGSTVLITLATLYAIFNSSFYIPPHKVTKAEASMHKERLPYTERARYEVSWLLCGYVCNLLPYVGVSRACWLYHYVPALFFGELAGCLWLDQLLRRANPTVQKITLSICYFLAFYGWYAFHQVIYCQRYTDEELEGLKWLSDWM</sequence>
<keyword evidence="7 9" id="KW-1133">Transmembrane helix</keyword>
<dbReference type="InterPro" id="IPR032421">
    <property type="entry name" value="PMT_4TMC"/>
</dbReference>
<name>A0A0L0G360_9EUKA</name>
<feature type="transmembrane region" description="Helical" evidence="9">
    <location>
        <begin position="391"/>
        <end position="408"/>
    </location>
</feature>
<dbReference type="OrthoDB" id="4896at2759"/>
<proteinExistence type="inferred from homology"/>
<dbReference type="GO" id="GO:0012505">
    <property type="term" value="C:endomembrane system"/>
    <property type="evidence" value="ECO:0007669"/>
    <property type="project" value="UniProtKB-SubCell"/>
</dbReference>